<dbReference type="EMBL" id="MIPT01000001">
    <property type="protein sequence ID" value="OHT22034.1"/>
    <property type="molecule type" value="Genomic_DNA"/>
</dbReference>
<reference evidence="1 2" key="1">
    <citation type="submission" date="2016-09" db="EMBL/GenBank/DDBJ databases">
        <title>Metabolic pathway, cell adaptation mechanisms and a novel monoxygenase revealed through proteogenomic-transcription analysis of a Sphingomonas haloaromaticamans strain degrading the fungicide ortho-phenylphenol.</title>
        <authorList>
            <person name="Perruchon C."/>
            <person name="Papadopoulou E.S."/>
            <person name="Rousidou C."/>
            <person name="Vasileiadis S."/>
            <person name="Tanou G."/>
            <person name="Amoutzias G."/>
            <person name="Molassiotis A."/>
            <person name="Karpouzas D.G."/>
        </authorList>
    </citation>
    <scope>NUCLEOTIDE SEQUENCE [LARGE SCALE GENOMIC DNA]</scope>
    <source>
        <strain evidence="1 2">P3</strain>
    </source>
</reference>
<keyword evidence="2" id="KW-1185">Reference proteome</keyword>
<sequence>MAGAAQAASPACGVDAQCAISLRVTDKQISALDVVRDAEWLPHRYDPQYDAVHFRHTPRDEHERATFLTDDYLAQEAPKLVLRRDEAAGAAPAEAPIHYIFHSAFCCSTLLARVFERPGYAMGLKEPVLLNDLVGWRRRGGEPKRIAMALDHGLRLLGRPFSPGEAIVIKPSNIVNILATAMLGMRPNSRALLLHAPLRTFLTSVAKKGMDGRLWVREQLLGQIMDGLTPFGFSEKDYLGQTDLQVAAVGWLAQQSLFTDLIARFGERVRSLDSETLTARPEEALRALSAFYGLPLSDAAIAEILADGAFTRHSKTGSDFGIDARAAEYRTATATHGDEIEKVAHWAGIVAQGAGLSLTLKAPLLD</sequence>
<organism evidence="1 2">
    <name type="scientific">Edaphosphingomonas haloaromaticamans</name>
    <dbReference type="NCBI Taxonomy" id="653954"/>
    <lineage>
        <taxon>Bacteria</taxon>
        <taxon>Pseudomonadati</taxon>
        <taxon>Pseudomonadota</taxon>
        <taxon>Alphaproteobacteria</taxon>
        <taxon>Sphingomonadales</taxon>
        <taxon>Rhizorhabdaceae</taxon>
        <taxon>Edaphosphingomonas</taxon>
    </lineage>
</organism>
<dbReference type="SUPFAM" id="SSF52540">
    <property type="entry name" value="P-loop containing nucleoside triphosphate hydrolases"/>
    <property type="match status" value="1"/>
</dbReference>
<dbReference type="Gene3D" id="3.40.50.300">
    <property type="entry name" value="P-loop containing nucleotide triphosphate hydrolases"/>
    <property type="match status" value="1"/>
</dbReference>
<proteinExistence type="predicted"/>
<accession>A0A1S1HID4</accession>
<dbReference type="OrthoDB" id="3397773at2"/>
<dbReference type="Proteomes" id="UP000179467">
    <property type="component" value="Unassembled WGS sequence"/>
</dbReference>
<dbReference type="AlphaFoldDB" id="A0A1S1HID4"/>
<gene>
    <name evidence="1" type="ORF">BHE75_04049</name>
</gene>
<comment type="caution">
    <text evidence="1">The sequence shown here is derived from an EMBL/GenBank/DDBJ whole genome shotgun (WGS) entry which is preliminary data.</text>
</comment>
<evidence type="ECO:0000313" key="1">
    <source>
        <dbReference type="EMBL" id="OHT22034.1"/>
    </source>
</evidence>
<dbReference type="InterPro" id="IPR027417">
    <property type="entry name" value="P-loop_NTPase"/>
</dbReference>
<dbReference type="RefSeq" id="WP_084653376.1">
    <property type="nucleotide sequence ID" value="NZ_MIPT01000001.1"/>
</dbReference>
<evidence type="ECO:0000313" key="2">
    <source>
        <dbReference type="Proteomes" id="UP000179467"/>
    </source>
</evidence>
<name>A0A1S1HID4_9SPHN</name>
<protein>
    <submittedName>
        <fullName evidence="1">Uncharacterized protein</fullName>
    </submittedName>
</protein>